<evidence type="ECO:0000256" key="1">
    <source>
        <dbReference type="SAM" id="Phobius"/>
    </source>
</evidence>
<keyword evidence="1" id="KW-0812">Transmembrane</keyword>
<gene>
    <name evidence="2" type="ORF">KEU06_19450</name>
</gene>
<reference evidence="2" key="1">
    <citation type="submission" date="2021-04" db="EMBL/GenBank/DDBJ databases">
        <title>Pseudaminobacter soli sp. nov., isolated from paddy soil contaminated by heavy metals.</title>
        <authorList>
            <person name="Zhang K."/>
        </authorList>
    </citation>
    <scope>NUCLEOTIDE SEQUENCE</scope>
    <source>
        <strain evidence="2">19-2017</strain>
    </source>
</reference>
<feature type="transmembrane region" description="Helical" evidence="1">
    <location>
        <begin position="44"/>
        <end position="63"/>
    </location>
</feature>
<comment type="caution">
    <text evidence="2">The sequence shown here is derived from an EMBL/GenBank/DDBJ whole genome shotgun (WGS) entry which is preliminary data.</text>
</comment>
<organism evidence="2 3">
    <name type="scientific">Pseudaminobacter soli</name>
    <name type="common">ex Zhang et al. 2022</name>
    <dbReference type="NCBI Taxonomy" id="2831468"/>
    <lineage>
        <taxon>Bacteria</taxon>
        <taxon>Pseudomonadati</taxon>
        <taxon>Pseudomonadota</taxon>
        <taxon>Alphaproteobacteria</taxon>
        <taxon>Hyphomicrobiales</taxon>
        <taxon>Phyllobacteriaceae</taxon>
        <taxon>Pseudaminobacter</taxon>
    </lineage>
</organism>
<evidence type="ECO:0000313" key="3">
    <source>
        <dbReference type="Proteomes" id="UP000680348"/>
    </source>
</evidence>
<keyword evidence="1" id="KW-0472">Membrane</keyword>
<sequence>MTSVKPWYSSRTVWAAIVTVLMALCGLFGVPLDGFHESEMADALLQAATAIAGIVALIGRLVAKSRIG</sequence>
<keyword evidence="1" id="KW-1133">Transmembrane helix</keyword>
<dbReference type="RefSeq" id="WP_188256329.1">
    <property type="nucleotide sequence ID" value="NZ_JABVCF010000010.1"/>
</dbReference>
<feature type="transmembrane region" description="Helical" evidence="1">
    <location>
        <begin position="12"/>
        <end position="32"/>
    </location>
</feature>
<keyword evidence="3" id="KW-1185">Reference proteome</keyword>
<evidence type="ECO:0008006" key="4">
    <source>
        <dbReference type="Google" id="ProtNLM"/>
    </source>
</evidence>
<proteinExistence type="predicted"/>
<evidence type="ECO:0000313" key="2">
    <source>
        <dbReference type="EMBL" id="MBS3650791.1"/>
    </source>
</evidence>
<dbReference type="EMBL" id="JAGWCR010000010">
    <property type="protein sequence ID" value="MBS3650791.1"/>
    <property type="molecule type" value="Genomic_DNA"/>
</dbReference>
<protein>
    <recommendedName>
        <fullName evidence="4">Holin</fullName>
    </recommendedName>
</protein>
<dbReference type="AlphaFoldDB" id="A0A942DZZ4"/>
<accession>A0A942DZZ4</accession>
<dbReference type="Proteomes" id="UP000680348">
    <property type="component" value="Unassembled WGS sequence"/>
</dbReference>
<name>A0A942DZZ4_9HYPH</name>